<dbReference type="CDD" id="cd07551">
    <property type="entry name" value="P-type_ATPase_HM_ZosA_PfeT-like"/>
    <property type="match status" value="1"/>
</dbReference>
<keyword evidence="11" id="KW-1003">Cell membrane</keyword>
<dbReference type="RefSeq" id="WP_206294869.1">
    <property type="nucleotide sequence ID" value="NZ_CP063458.1"/>
</dbReference>
<dbReference type="SUPFAM" id="SSF81653">
    <property type="entry name" value="Calcium ATPase, transduction domain A"/>
    <property type="match status" value="1"/>
</dbReference>
<dbReference type="Gene3D" id="3.30.70.100">
    <property type="match status" value="1"/>
</dbReference>
<dbReference type="InterPro" id="IPR044492">
    <property type="entry name" value="P_typ_ATPase_HD_dom"/>
</dbReference>
<dbReference type="InterPro" id="IPR036163">
    <property type="entry name" value="HMA_dom_sf"/>
</dbReference>
<comment type="subcellular location">
    <subcellularLocation>
        <location evidence="11">Cell membrane</location>
    </subcellularLocation>
    <subcellularLocation>
        <location evidence="1">Membrane</location>
        <topology evidence="1">Multi-pass membrane protein</topology>
    </subcellularLocation>
</comment>
<dbReference type="Gene3D" id="3.40.1110.10">
    <property type="entry name" value="Calcium-transporting ATPase, cytoplasmic domain N"/>
    <property type="match status" value="1"/>
</dbReference>
<evidence type="ECO:0000256" key="2">
    <source>
        <dbReference type="ARBA" id="ARBA00006024"/>
    </source>
</evidence>
<dbReference type="Gene3D" id="3.40.50.1000">
    <property type="entry name" value="HAD superfamily/HAD-like"/>
    <property type="match status" value="1"/>
</dbReference>
<reference evidence="14 15" key="1">
    <citation type="submission" date="2020-10" db="EMBL/GenBank/DDBJ databases">
        <title>Wide distribution of Phycisphaera-like planctomycetes from WD2101 soil group in peatlands and genome analysis of the first cultivated representative.</title>
        <authorList>
            <person name="Dedysh S.N."/>
            <person name="Beletsky A.V."/>
            <person name="Ivanova A."/>
            <person name="Kulichevskaya I.S."/>
            <person name="Suzina N.E."/>
            <person name="Philippov D.A."/>
            <person name="Rakitin A.L."/>
            <person name="Mardanov A.V."/>
            <person name="Ravin N.V."/>
        </authorList>
    </citation>
    <scope>NUCLEOTIDE SEQUENCE [LARGE SCALE GENOMIC DNA]</scope>
    <source>
        <strain evidence="14 15">M1803</strain>
    </source>
</reference>
<dbReference type="PRINTS" id="PR00941">
    <property type="entry name" value="CDATPASE"/>
</dbReference>
<dbReference type="AlphaFoldDB" id="A0A7M2X1U7"/>
<evidence type="ECO:0000256" key="8">
    <source>
        <dbReference type="ARBA" id="ARBA00023136"/>
    </source>
</evidence>
<organism evidence="14 15">
    <name type="scientific">Humisphaera borealis</name>
    <dbReference type="NCBI Taxonomy" id="2807512"/>
    <lineage>
        <taxon>Bacteria</taxon>
        <taxon>Pseudomonadati</taxon>
        <taxon>Planctomycetota</taxon>
        <taxon>Phycisphaerae</taxon>
        <taxon>Tepidisphaerales</taxon>
        <taxon>Tepidisphaeraceae</taxon>
        <taxon>Humisphaera</taxon>
    </lineage>
</organism>
<keyword evidence="4 11" id="KW-0547">Nucleotide-binding</keyword>
<dbReference type="NCBIfam" id="TIGR01512">
    <property type="entry name" value="ATPase-IB2_Cd"/>
    <property type="match status" value="1"/>
</dbReference>
<evidence type="ECO:0000256" key="3">
    <source>
        <dbReference type="ARBA" id="ARBA00022692"/>
    </source>
</evidence>
<dbReference type="GO" id="GO:0005886">
    <property type="term" value="C:plasma membrane"/>
    <property type="evidence" value="ECO:0007669"/>
    <property type="project" value="UniProtKB-SubCell"/>
</dbReference>
<dbReference type="InterPro" id="IPR006121">
    <property type="entry name" value="HMA_dom"/>
</dbReference>
<feature type="transmembrane region" description="Helical" evidence="11">
    <location>
        <begin position="352"/>
        <end position="372"/>
    </location>
</feature>
<dbReference type="CDD" id="cd00371">
    <property type="entry name" value="HMA"/>
    <property type="match status" value="1"/>
</dbReference>
<evidence type="ECO:0000256" key="5">
    <source>
        <dbReference type="ARBA" id="ARBA00022840"/>
    </source>
</evidence>
<keyword evidence="11" id="KW-0479">Metal-binding</keyword>
<keyword evidence="7 11" id="KW-1133">Transmembrane helix</keyword>
<dbReference type="InterPro" id="IPR023214">
    <property type="entry name" value="HAD_sf"/>
</dbReference>
<dbReference type="Pfam" id="PF00122">
    <property type="entry name" value="E1-E2_ATPase"/>
    <property type="match status" value="1"/>
</dbReference>
<evidence type="ECO:0000256" key="4">
    <source>
        <dbReference type="ARBA" id="ARBA00022741"/>
    </source>
</evidence>
<dbReference type="InterPro" id="IPR018303">
    <property type="entry name" value="ATPase_P-typ_P_site"/>
</dbReference>
<name>A0A7M2X1U7_9BACT</name>
<dbReference type="GO" id="GO:0016887">
    <property type="term" value="F:ATP hydrolysis activity"/>
    <property type="evidence" value="ECO:0007669"/>
    <property type="project" value="InterPro"/>
</dbReference>
<evidence type="ECO:0000256" key="12">
    <source>
        <dbReference type="SAM" id="MobiDB-lite"/>
    </source>
</evidence>
<sequence>MQSSLTIPPCSNPTSDTPAPGHHATLHLPVEGMVSPRSEQAIEAALSRLPGVTGNASYASKCVTVEFDRRNCAIADIVERLDSLGLRVLSKEQAAARQQEPNADEPVPPRGFAKRMVARLWAHPKLTLSGIGAICLAGAWITHLAGGPTALRIALSLACYLLCGWHTARNTFQTLRLLRFDIDVLMFVAAIGAAVIGHYEEGGMLLLLFALGNAGEEMAMDKARRAIHALAKLAPETATRRDASGVDQLVKVEELRVGDRVVVRPFDRVPADGVVLEGSSSIDQAPITGESVPVDKAIDSPVFAGTINGEGLLVVAVGKLSSETTLAKVVRLVSEAQATKSPTQLFTAKIEYYYVPLVLVATTLLIFIPPLAAGASWATWFYRAMAFLTAASPCALAIGTPATVLSGIARSARIGVLIKGGVHLENLSRVRAIALDKTGTLTRGHPAVTDVVPVGQAAMTADALLSLAAAVEKSSSHPLARAIVDEATARKLQVPPADNVEQIPARGMTALVNGVATRVGKPAWVYESAAPDADLARLIKEGKSIVAVGAGGAAVGLIALADEPRTSAAEAVRRLKSLGIARVIMLTGDNETVANAVGKAVGIDEIHAALLPEDKSRLINELQARYGPIAMIGDGVNDAPAMALASIGVAMGGAGTDVALEAADIALMGDDLLRLPDAIGLSLASRRIINQNLVIALGVIAVVAPIAAMGLTPLGVAVLLHEGSTIVVVLNALRLLRWKPDDKKSK</sequence>
<evidence type="ECO:0000259" key="13">
    <source>
        <dbReference type="Pfam" id="PF00122"/>
    </source>
</evidence>
<keyword evidence="3 11" id="KW-0812">Transmembrane</keyword>
<dbReference type="InterPro" id="IPR001757">
    <property type="entry name" value="P_typ_ATPase"/>
</dbReference>
<evidence type="ECO:0000256" key="11">
    <source>
        <dbReference type="RuleBase" id="RU362081"/>
    </source>
</evidence>
<dbReference type="PANTHER" id="PTHR48085:SF5">
    <property type="entry name" value="CADMIUM_ZINC-TRANSPORTING ATPASE HMA4-RELATED"/>
    <property type="match status" value="1"/>
</dbReference>
<dbReference type="PANTHER" id="PTHR48085">
    <property type="entry name" value="CADMIUM/ZINC-TRANSPORTING ATPASE HMA2-RELATED"/>
    <property type="match status" value="1"/>
</dbReference>
<evidence type="ECO:0000256" key="6">
    <source>
        <dbReference type="ARBA" id="ARBA00022967"/>
    </source>
</evidence>
<dbReference type="PRINTS" id="PR00119">
    <property type="entry name" value="CATATPASE"/>
</dbReference>
<keyword evidence="5 11" id="KW-0067">ATP-binding</keyword>
<dbReference type="KEGG" id="hbs:IPV69_09500"/>
<dbReference type="PROSITE" id="PS00154">
    <property type="entry name" value="ATPASE_E1_E2"/>
    <property type="match status" value="1"/>
</dbReference>
<evidence type="ECO:0000256" key="10">
    <source>
        <dbReference type="ARBA" id="ARBA00047308"/>
    </source>
</evidence>
<dbReference type="NCBIfam" id="TIGR01494">
    <property type="entry name" value="ATPase_P-type"/>
    <property type="match status" value="1"/>
</dbReference>
<proteinExistence type="inferred from homology"/>
<dbReference type="FunFam" id="2.70.150.10:FF:000002">
    <property type="entry name" value="Copper-transporting ATPase 1, putative"/>
    <property type="match status" value="1"/>
</dbReference>
<feature type="domain" description="P-type ATPase A" evidence="13">
    <location>
        <begin position="233"/>
        <end position="333"/>
    </location>
</feature>
<dbReference type="InterPro" id="IPR051014">
    <property type="entry name" value="Cation_Transport_ATPase_IB"/>
</dbReference>
<keyword evidence="15" id="KW-1185">Reference proteome</keyword>
<dbReference type="SFLD" id="SFLDS00003">
    <property type="entry name" value="Haloacid_Dehalogenase"/>
    <property type="match status" value="1"/>
</dbReference>
<dbReference type="SUPFAM" id="SSF56784">
    <property type="entry name" value="HAD-like"/>
    <property type="match status" value="1"/>
</dbReference>
<dbReference type="GO" id="GO:0016463">
    <property type="term" value="F:P-type zinc transporter activity"/>
    <property type="evidence" value="ECO:0007669"/>
    <property type="project" value="UniProtKB-EC"/>
</dbReference>
<dbReference type="EC" id="7.2.2.12" evidence="9"/>
<feature type="region of interest" description="Disordered" evidence="12">
    <location>
        <begin position="1"/>
        <end position="23"/>
    </location>
</feature>
<evidence type="ECO:0000256" key="7">
    <source>
        <dbReference type="ARBA" id="ARBA00022989"/>
    </source>
</evidence>
<keyword evidence="8 11" id="KW-0472">Membrane</keyword>
<evidence type="ECO:0000256" key="9">
    <source>
        <dbReference type="ARBA" id="ARBA00039097"/>
    </source>
</evidence>
<dbReference type="PROSITE" id="PS01229">
    <property type="entry name" value="COF_2"/>
    <property type="match status" value="1"/>
</dbReference>
<dbReference type="GO" id="GO:0046872">
    <property type="term" value="F:metal ion binding"/>
    <property type="evidence" value="ECO:0007669"/>
    <property type="project" value="UniProtKB-KW"/>
</dbReference>
<feature type="transmembrane region" description="Helical" evidence="11">
    <location>
        <begin position="126"/>
        <end position="143"/>
    </location>
</feature>
<dbReference type="SUPFAM" id="SSF55008">
    <property type="entry name" value="HMA, heavy metal-associated domain"/>
    <property type="match status" value="1"/>
</dbReference>
<accession>A0A7M2X1U7</accession>
<dbReference type="GO" id="GO:0005524">
    <property type="term" value="F:ATP binding"/>
    <property type="evidence" value="ECO:0007669"/>
    <property type="project" value="UniProtKB-UniRule"/>
</dbReference>
<feature type="transmembrane region" description="Helical" evidence="11">
    <location>
        <begin position="693"/>
        <end position="712"/>
    </location>
</feature>
<dbReference type="InterPro" id="IPR008250">
    <property type="entry name" value="ATPase_P-typ_transduc_dom_A_sf"/>
</dbReference>
<feature type="transmembrane region" description="Helical" evidence="11">
    <location>
        <begin position="718"/>
        <end position="736"/>
    </location>
</feature>
<evidence type="ECO:0000256" key="1">
    <source>
        <dbReference type="ARBA" id="ARBA00004141"/>
    </source>
</evidence>
<dbReference type="InterPro" id="IPR036412">
    <property type="entry name" value="HAD-like_sf"/>
</dbReference>
<dbReference type="InterPro" id="IPR027256">
    <property type="entry name" value="P-typ_ATPase_IB"/>
</dbReference>
<dbReference type="Pfam" id="PF00702">
    <property type="entry name" value="Hydrolase"/>
    <property type="match status" value="1"/>
</dbReference>
<dbReference type="SFLD" id="SFLDG00002">
    <property type="entry name" value="C1.7:_P-type_atpase_like"/>
    <property type="match status" value="1"/>
</dbReference>
<dbReference type="EMBL" id="CP063458">
    <property type="protein sequence ID" value="QOV91569.1"/>
    <property type="molecule type" value="Genomic_DNA"/>
</dbReference>
<evidence type="ECO:0000313" key="14">
    <source>
        <dbReference type="EMBL" id="QOV91569.1"/>
    </source>
</evidence>
<dbReference type="NCBIfam" id="TIGR01525">
    <property type="entry name" value="ATPase-IB_hvy"/>
    <property type="match status" value="1"/>
</dbReference>
<protein>
    <recommendedName>
        <fullName evidence="9">P-type Zn(2+) transporter</fullName>
        <ecNumber evidence="9">7.2.2.12</ecNumber>
    </recommendedName>
</protein>
<evidence type="ECO:0000313" key="15">
    <source>
        <dbReference type="Proteomes" id="UP000593765"/>
    </source>
</evidence>
<dbReference type="Proteomes" id="UP000593765">
    <property type="component" value="Chromosome"/>
</dbReference>
<dbReference type="GO" id="GO:0015086">
    <property type="term" value="F:cadmium ion transmembrane transporter activity"/>
    <property type="evidence" value="ECO:0007669"/>
    <property type="project" value="TreeGrafter"/>
</dbReference>
<comment type="similarity">
    <text evidence="2 11">Belongs to the cation transport ATPase (P-type) (TC 3.A.3) family. Type IB subfamily.</text>
</comment>
<gene>
    <name evidence="14" type="primary">cadA</name>
    <name evidence="14" type="ORF">IPV69_09500</name>
</gene>
<dbReference type="SFLD" id="SFLDF00027">
    <property type="entry name" value="p-type_atpase"/>
    <property type="match status" value="1"/>
</dbReference>
<comment type="catalytic activity">
    <reaction evidence="10">
        <text>Zn(2+)(in) + ATP + H2O = Zn(2+)(out) + ADP + phosphate + H(+)</text>
        <dbReference type="Rhea" id="RHEA:20621"/>
        <dbReference type="ChEBI" id="CHEBI:15377"/>
        <dbReference type="ChEBI" id="CHEBI:15378"/>
        <dbReference type="ChEBI" id="CHEBI:29105"/>
        <dbReference type="ChEBI" id="CHEBI:30616"/>
        <dbReference type="ChEBI" id="CHEBI:43474"/>
        <dbReference type="ChEBI" id="CHEBI:456216"/>
        <dbReference type="EC" id="7.2.2.12"/>
    </reaction>
</comment>
<dbReference type="InterPro" id="IPR023299">
    <property type="entry name" value="ATPase_P-typ_cyto_dom_N"/>
</dbReference>
<keyword evidence="6" id="KW-1278">Translocase</keyword>
<dbReference type="InterPro" id="IPR059000">
    <property type="entry name" value="ATPase_P-type_domA"/>
</dbReference>
<feature type="transmembrane region" description="Helical" evidence="11">
    <location>
        <begin position="384"/>
        <end position="409"/>
    </location>
</feature>
<dbReference type="Gene3D" id="2.70.150.10">
    <property type="entry name" value="Calcium-transporting ATPase, cytoplasmic transduction domain A"/>
    <property type="match status" value="1"/>
</dbReference>